<evidence type="ECO:0000259" key="3">
    <source>
        <dbReference type="PROSITE" id="PS50110"/>
    </source>
</evidence>
<reference evidence="4 5" key="1">
    <citation type="submission" date="2018-06" db="EMBL/GenBank/DDBJ databases">
        <title>Paenibacillus montanisoli sp. nov., isolated from mountain area soil.</title>
        <authorList>
            <person name="Wu M."/>
        </authorList>
    </citation>
    <scope>NUCLEOTIDE SEQUENCE [LARGE SCALE GENOMIC DNA]</scope>
    <source>
        <strain evidence="4 5">RA17</strain>
    </source>
</reference>
<evidence type="ECO:0000313" key="5">
    <source>
        <dbReference type="Proteomes" id="UP000249260"/>
    </source>
</evidence>
<dbReference type="CDD" id="cd00156">
    <property type="entry name" value="REC"/>
    <property type="match status" value="1"/>
</dbReference>
<dbReference type="SMART" id="SM00448">
    <property type="entry name" value="REC"/>
    <property type="match status" value="1"/>
</dbReference>
<evidence type="ECO:0000313" key="4">
    <source>
        <dbReference type="EMBL" id="RAP78252.1"/>
    </source>
</evidence>
<dbReference type="InterPro" id="IPR011006">
    <property type="entry name" value="CheY-like_superfamily"/>
</dbReference>
<comment type="caution">
    <text evidence="4">The sequence shown here is derived from an EMBL/GenBank/DDBJ whole genome shotgun (WGS) entry which is preliminary data.</text>
</comment>
<feature type="domain" description="Response regulatory" evidence="3">
    <location>
        <begin position="66"/>
        <end position="180"/>
    </location>
</feature>
<proteinExistence type="predicted"/>
<dbReference type="SUPFAM" id="SSF52172">
    <property type="entry name" value="CheY-like"/>
    <property type="match status" value="1"/>
</dbReference>
<dbReference type="RefSeq" id="WP_112881375.1">
    <property type="nucleotide sequence ID" value="NZ_QLUW01000001.1"/>
</dbReference>
<dbReference type="InterPro" id="IPR001789">
    <property type="entry name" value="Sig_transdc_resp-reg_receiver"/>
</dbReference>
<sequence length="191" mass="21502">MIYVLILLPVSLILTVMLIKRRQHENNKPIIAAYDRSPLQQSDLPHGHGHLPSFTAQNQAGRPRFSILIVDDQQAIRMLLRELFEQEEVAVHEAGNGTAAIETVRQTPLDFILLDLKMPDMDGIETLRAIRRANRTVQVAMITAFGDSGTLETAKQLGVQSFFTKPFDIEHVKNSVMNSLTKMDCKVDPQE</sequence>
<dbReference type="OrthoDB" id="9808843at2"/>
<dbReference type="GO" id="GO:0000160">
    <property type="term" value="P:phosphorelay signal transduction system"/>
    <property type="evidence" value="ECO:0007669"/>
    <property type="project" value="InterPro"/>
</dbReference>
<gene>
    <name evidence="4" type="ORF">DL346_07440</name>
</gene>
<evidence type="ECO:0000256" key="2">
    <source>
        <dbReference type="PROSITE-ProRule" id="PRU00169"/>
    </source>
</evidence>
<feature type="modified residue" description="4-aspartylphosphate" evidence="2">
    <location>
        <position position="115"/>
    </location>
</feature>
<dbReference type="Gene3D" id="3.40.50.2300">
    <property type="match status" value="1"/>
</dbReference>
<keyword evidence="1 2" id="KW-0597">Phosphoprotein</keyword>
<dbReference type="PANTHER" id="PTHR44591">
    <property type="entry name" value="STRESS RESPONSE REGULATOR PROTEIN 1"/>
    <property type="match status" value="1"/>
</dbReference>
<dbReference type="PROSITE" id="PS50110">
    <property type="entry name" value="RESPONSE_REGULATORY"/>
    <property type="match status" value="1"/>
</dbReference>
<dbReference type="Proteomes" id="UP000249260">
    <property type="component" value="Unassembled WGS sequence"/>
</dbReference>
<dbReference type="AlphaFoldDB" id="A0A328U842"/>
<dbReference type="EMBL" id="QLUW01000001">
    <property type="protein sequence ID" value="RAP78252.1"/>
    <property type="molecule type" value="Genomic_DNA"/>
</dbReference>
<protein>
    <recommendedName>
        <fullName evidence="3">Response regulatory domain-containing protein</fullName>
    </recommendedName>
</protein>
<evidence type="ECO:0000256" key="1">
    <source>
        <dbReference type="ARBA" id="ARBA00022553"/>
    </source>
</evidence>
<name>A0A328U842_9BACL</name>
<dbReference type="InterPro" id="IPR050595">
    <property type="entry name" value="Bact_response_regulator"/>
</dbReference>
<organism evidence="4 5">
    <name type="scientific">Paenibacillus montanisoli</name>
    <dbReference type="NCBI Taxonomy" id="2081970"/>
    <lineage>
        <taxon>Bacteria</taxon>
        <taxon>Bacillati</taxon>
        <taxon>Bacillota</taxon>
        <taxon>Bacilli</taxon>
        <taxon>Bacillales</taxon>
        <taxon>Paenibacillaceae</taxon>
        <taxon>Paenibacillus</taxon>
    </lineage>
</organism>
<keyword evidence="5" id="KW-1185">Reference proteome</keyword>
<accession>A0A328U842</accession>
<dbReference type="Pfam" id="PF00072">
    <property type="entry name" value="Response_reg"/>
    <property type="match status" value="1"/>
</dbReference>
<dbReference type="PANTHER" id="PTHR44591:SF3">
    <property type="entry name" value="RESPONSE REGULATORY DOMAIN-CONTAINING PROTEIN"/>
    <property type="match status" value="1"/>
</dbReference>